<dbReference type="InterPro" id="IPR051465">
    <property type="entry name" value="Cell_Envelope_Struct_Comp"/>
</dbReference>
<name>A0A2W1NPJ2_PAEXE</name>
<dbReference type="PROSITE" id="PS51272">
    <property type="entry name" value="SLH"/>
    <property type="match status" value="3"/>
</dbReference>
<evidence type="ECO:0000313" key="3">
    <source>
        <dbReference type="EMBL" id="PZE20823.1"/>
    </source>
</evidence>
<proteinExistence type="predicted"/>
<dbReference type="AlphaFoldDB" id="A0A2W1NPJ2"/>
<dbReference type="PANTHER" id="PTHR43308">
    <property type="entry name" value="OUTER MEMBRANE PROTEIN ALPHA-RELATED"/>
    <property type="match status" value="1"/>
</dbReference>
<feature type="domain" description="SLH" evidence="2">
    <location>
        <begin position="492"/>
        <end position="552"/>
    </location>
</feature>
<organism evidence="3 4">
    <name type="scientific">Paenibacillus xerothermodurans</name>
    <dbReference type="NCBI Taxonomy" id="1977292"/>
    <lineage>
        <taxon>Bacteria</taxon>
        <taxon>Bacillati</taxon>
        <taxon>Bacillota</taxon>
        <taxon>Bacilli</taxon>
        <taxon>Bacillales</taxon>
        <taxon>Paenibacillaceae</taxon>
        <taxon>Paenibacillus</taxon>
    </lineage>
</organism>
<protein>
    <submittedName>
        <fullName evidence="3">S-layer homology domain-containing protein</fullName>
    </submittedName>
</protein>
<evidence type="ECO:0000313" key="4">
    <source>
        <dbReference type="Proteomes" id="UP000214746"/>
    </source>
</evidence>
<evidence type="ECO:0000259" key="2">
    <source>
        <dbReference type="PROSITE" id="PS51272"/>
    </source>
</evidence>
<keyword evidence="1" id="KW-1133">Transmembrane helix</keyword>
<comment type="caution">
    <text evidence="3">The sequence shown here is derived from an EMBL/GenBank/DDBJ whole genome shotgun (WGS) entry which is preliminary data.</text>
</comment>
<feature type="domain" description="SLH" evidence="2">
    <location>
        <begin position="363"/>
        <end position="423"/>
    </location>
</feature>
<keyword evidence="1" id="KW-0472">Membrane</keyword>
<dbReference type="Proteomes" id="UP000214746">
    <property type="component" value="Unassembled WGS sequence"/>
</dbReference>
<feature type="domain" description="SLH" evidence="2">
    <location>
        <begin position="424"/>
        <end position="487"/>
    </location>
</feature>
<gene>
    <name evidence="3" type="ORF">CBW46_011765</name>
</gene>
<dbReference type="PANTHER" id="PTHR43308:SF5">
    <property type="entry name" value="S-LAYER PROTEIN _ PEPTIDOGLYCAN ENDO-BETA-N-ACETYLGLUCOSAMINIDASE"/>
    <property type="match status" value="1"/>
</dbReference>
<keyword evidence="4" id="KW-1185">Reference proteome</keyword>
<dbReference type="OrthoDB" id="1723494at2"/>
<dbReference type="Pfam" id="PF00395">
    <property type="entry name" value="SLH"/>
    <property type="match status" value="3"/>
</dbReference>
<dbReference type="RefSeq" id="WP_089200194.1">
    <property type="nucleotide sequence ID" value="NZ_NHRJ02000005.1"/>
</dbReference>
<feature type="transmembrane region" description="Helical" evidence="1">
    <location>
        <begin position="32"/>
        <end position="54"/>
    </location>
</feature>
<reference evidence="3" key="1">
    <citation type="submission" date="2018-06" db="EMBL/GenBank/DDBJ databases">
        <title>Paenibacillus xerothermodurans sp. nov. an extremely dry heat resistant spore forming bacterium isolated from the soil of Cape Canaveral, Florida.</title>
        <authorList>
            <person name="Seuylemezian A."/>
            <person name="Kaur N."/>
            <person name="Patil P."/>
            <person name="Patil P."/>
            <person name="Mayilraj S."/>
            <person name="Vaishampayan P."/>
        </authorList>
    </citation>
    <scope>NUCLEOTIDE SEQUENCE [LARGE SCALE GENOMIC DNA]</scope>
    <source>
        <strain evidence="3">ATCC 27380</strain>
    </source>
</reference>
<accession>A0A2W1NPJ2</accession>
<sequence length="552" mass="58308">MANENNTLSSNRDSNRRRNTLLNRAIVKKISAMLSLMLIVAIMVPVLAFAATGFSNLTYSRNGNVSGSVYHDTYNQGETVKLHFFAPDKQHISSVDAVYSTTYDAAKGTFYNFSANLSSAYNHVTVQSVVYDASGEVVESVYQDVYRDSRRGGGGGGGGGGWLGGSVDGSTINVGADGSVNAFTLTNLLANGDVTLKLSGEFVNIPASALVDAASRTITVTNDNGSYVLPVSLFDLNALATALDVEVDDMNIKVSIADVSSETADDVKAAISAVGGTQVAEAVDFNVVATAANGETAAVDFGKTYVSRSLNASKSVDSKTTTGVLYDATTKKVTFVPSTFSTTDDATVATLKRNGNSVYTVVESNKSFADVASHWSQADVELLANKLVVEGSSDTTFEPERNINRAEFAALVVRSLGLTPVTSATTDFKDVSSSAWYASTVATATYAGIIDGYEDNTFRPDAQITREELAAMVIRAMNYADIATNVANPQSVLSKFTDANKIVWAEKEIAAAVNAGIIEGMTDTTIGSAEKATRAQSTTMLKRFLGLANFIN</sequence>
<evidence type="ECO:0000256" key="1">
    <source>
        <dbReference type="SAM" id="Phobius"/>
    </source>
</evidence>
<dbReference type="EMBL" id="NHRJ02000005">
    <property type="protein sequence ID" value="PZE20823.1"/>
    <property type="molecule type" value="Genomic_DNA"/>
</dbReference>
<keyword evidence="1" id="KW-0812">Transmembrane</keyword>
<dbReference type="InterPro" id="IPR001119">
    <property type="entry name" value="SLH_dom"/>
</dbReference>